<dbReference type="GO" id="GO:0005829">
    <property type="term" value="C:cytosol"/>
    <property type="evidence" value="ECO:0007669"/>
    <property type="project" value="TreeGrafter"/>
</dbReference>
<dbReference type="PIRSF" id="PIRSF039003">
    <property type="entry name" value="IscX"/>
    <property type="match status" value="1"/>
</dbReference>
<dbReference type="OrthoDB" id="9800346at2"/>
<dbReference type="GO" id="GO:0008198">
    <property type="term" value="F:ferrous iron binding"/>
    <property type="evidence" value="ECO:0007669"/>
    <property type="project" value="TreeGrafter"/>
</dbReference>
<dbReference type="EMBL" id="LANX01000001">
    <property type="protein sequence ID" value="KJV69600.1"/>
    <property type="molecule type" value="Genomic_DNA"/>
</dbReference>
<dbReference type="InterPro" id="IPR036762">
    <property type="entry name" value="IscX-like_sf"/>
</dbReference>
<sequence>MKWVDIEDIVNLLEENYPDTMIFNLRFTDLQQMVMGLPGFDDDSDKCNEKILEAIQIAWHEERNNC</sequence>
<dbReference type="Pfam" id="PF04384">
    <property type="entry name" value="Fe-S_assembly"/>
    <property type="match status" value="1"/>
</dbReference>
<dbReference type="STRING" id="1359163.NLO413_0997"/>
<dbReference type="RefSeq" id="WP_045809271.1">
    <property type="nucleotide sequence ID" value="NZ_LANX01000001.1"/>
</dbReference>
<dbReference type="NCBIfam" id="TIGR03412">
    <property type="entry name" value="iscX_yfhJ"/>
    <property type="match status" value="1"/>
</dbReference>
<accession>A0A0F3NNH9</accession>
<dbReference type="GO" id="GO:0016226">
    <property type="term" value="P:iron-sulfur cluster assembly"/>
    <property type="evidence" value="ECO:0007669"/>
    <property type="project" value="UniProtKB-UniRule"/>
</dbReference>
<reference evidence="1 2" key="1">
    <citation type="submission" date="2015-02" db="EMBL/GenBank/DDBJ databases">
        <title>Genome Sequencing of Rickettsiales.</title>
        <authorList>
            <person name="Daugherty S.C."/>
            <person name="Su Q."/>
            <person name="Abolude K."/>
            <person name="Beier-Sexton M."/>
            <person name="Carlyon J.A."/>
            <person name="Carter R."/>
            <person name="Day N.P."/>
            <person name="Dumler S.J."/>
            <person name="Dyachenko V."/>
            <person name="Godinez A."/>
            <person name="Kurtti T.J."/>
            <person name="Lichay M."/>
            <person name="Mullins K.E."/>
            <person name="Ott S."/>
            <person name="Pappas-Brown V."/>
            <person name="Paris D.H."/>
            <person name="Patel P."/>
            <person name="Richards A.L."/>
            <person name="Sadzewicz L."/>
            <person name="Sears K."/>
            <person name="Seidman D."/>
            <person name="Sengamalay N."/>
            <person name="Stenos J."/>
            <person name="Tallon L.J."/>
            <person name="Vincent G."/>
            <person name="Fraser C.M."/>
            <person name="Munderloh U."/>
            <person name="Dunning-Hotopp J.C."/>
        </authorList>
    </citation>
    <scope>NUCLEOTIDE SEQUENCE [LARGE SCALE GENOMIC DNA]</scope>
    <source>
        <strain evidence="1 2">RAC413</strain>
    </source>
</reference>
<name>A0A0F3NNH9_9RICK</name>
<evidence type="ECO:0000313" key="1">
    <source>
        <dbReference type="EMBL" id="KJV69600.1"/>
    </source>
</evidence>
<protein>
    <submittedName>
        <fullName evidence="1">FeS assembly protein IscX</fullName>
    </submittedName>
</protein>
<dbReference type="InterPro" id="IPR007479">
    <property type="entry name" value="ISC_FeS_clus_asmbl_IscsX"/>
</dbReference>
<dbReference type="PANTHER" id="PTHR37532">
    <property type="entry name" value="PROTEIN ISCX"/>
    <property type="match status" value="1"/>
</dbReference>
<organism evidence="1 2">
    <name type="scientific">Candidatus Neoehrlichia procyonis str. RAC413</name>
    <dbReference type="NCBI Taxonomy" id="1359163"/>
    <lineage>
        <taxon>Bacteria</taxon>
        <taxon>Pseudomonadati</taxon>
        <taxon>Pseudomonadota</taxon>
        <taxon>Alphaproteobacteria</taxon>
        <taxon>Rickettsiales</taxon>
        <taxon>Anaplasmataceae</taxon>
        <taxon>Candidatus Neoehrlichia</taxon>
    </lineage>
</organism>
<dbReference type="AlphaFoldDB" id="A0A0F3NNH9"/>
<dbReference type="SUPFAM" id="SSF140319">
    <property type="entry name" value="IscX-like"/>
    <property type="match status" value="1"/>
</dbReference>
<evidence type="ECO:0000313" key="2">
    <source>
        <dbReference type="Proteomes" id="UP000033562"/>
    </source>
</evidence>
<gene>
    <name evidence="1" type="primary">iscX</name>
    <name evidence="1" type="ORF">NLO413_0997</name>
</gene>
<dbReference type="Gene3D" id="1.10.10.600">
    <property type="entry name" value="IscX-like"/>
    <property type="match status" value="1"/>
</dbReference>
<comment type="caution">
    <text evidence="1">The sequence shown here is derived from an EMBL/GenBank/DDBJ whole genome shotgun (WGS) entry which is preliminary data.</text>
</comment>
<dbReference type="PANTHER" id="PTHR37532:SF1">
    <property type="entry name" value="PROTEIN ISCX"/>
    <property type="match status" value="1"/>
</dbReference>
<proteinExistence type="predicted"/>
<keyword evidence="2" id="KW-1185">Reference proteome</keyword>
<dbReference type="Proteomes" id="UP000033562">
    <property type="component" value="Unassembled WGS sequence"/>
</dbReference>